<keyword evidence="4" id="KW-1185">Reference proteome</keyword>
<dbReference type="Proteomes" id="UP001210925">
    <property type="component" value="Unassembled WGS sequence"/>
</dbReference>
<keyword evidence="2" id="KW-0812">Transmembrane</keyword>
<feature type="region of interest" description="Disordered" evidence="1">
    <location>
        <begin position="284"/>
        <end position="304"/>
    </location>
</feature>
<dbReference type="EMBL" id="JADGKB010000034">
    <property type="protein sequence ID" value="KAJ3257802.1"/>
    <property type="molecule type" value="Genomic_DNA"/>
</dbReference>
<name>A0AAD5UGV7_9FUNG</name>
<organism evidence="3 4">
    <name type="scientific">Boothiomyces macroporosus</name>
    <dbReference type="NCBI Taxonomy" id="261099"/>
    <lineage>
        <taxon>Eukaryota</taxon>
        <taxon>Fungi</taxon>
        <taxon>Fungi incertae sedis</taxon>
        <taxon>Chytridiomycota</taxon>
        <taxon>Chytridiomycota incertae sedis</taxon>
        <taxon>Chytridiomycetes</taxon>
        <taxon>Rhizophydiales</taxon>
        <taxon>Terramycetaceae</taxon>
        <taxon>Boothiomyces</taxon>
    </lineage>
</organism>
<proteinExistence type="predicted"/>
<keyword evidence="2" id="KW-0472">Membrane</keyword>
<keyword evidence="2" id="KW-1133">Transmembrane helix</keyword>
<protein>
    <submittedName>
        <fullName evidence="3">Uncharacterized protein</fullName>
    </submittedName>
</protein>
<feature type="transmembrane region" description="Helical" evidence="2">
    <location>
        <begin position="24"/>
        <end position="46"/>
    </location>
</feature>
<gene>
    <name evidence="3" type="ORF">HK103_004270</name>
</gene>
<evidence type="ECO:0000313" key="3">
    <source>
        <dbReference type="EMBL" id="KAJ3257802.1"/>
    </source>
</evidence>
<comment type="caution">
    <text evidence="3">The sequence shown here is derived from an EMBL/GenBank/DDBJ whole genome shotgun (WGS) entry which is preliminary data.</text>
</comment>
<dbReference type="AlphaFoldDB" id="A0AAD5UGV7"/>
<evidence type="ECO:0000256" key="2">
    <source>
        <dbReference type="SAM" id="Phobius"/>
    </source>
</evidence>
<feature type="region of interest" description="Disordered" evidence="1">
    <location>
        <begin position="134"/>
        <end position="153"/>
    </location>
</feature>
<sequence>MNMNNMTMTSGNDTSGGTNDTVDLIIGLAVIVAFSIGGYIIGVKLFQWWKSKKANQNQQFQHYNMNQNPVGYQQPPPYNPPGYPPPQDGLNYMNPPMRPSQDGLNYMNSAMPPPQNTPIQPYNNFAPPQQYVNSTMHSSPQNPQNTVPSPPDTFNTLTGSQTLVAESGISTPMTNFATPQEQLRASFTPIQPMMSFNNTSQVAELPTLQGHTVHKQEAINQPPILTIQQEPVKIQHKLPSATESQQPPIIAILPSEVLKPTSDNLQSSAEEHIPPVISLVENNASAEIEESKPEESQPPIMNFK</sequence>
<evidence type="ECO:0000313" key="4">
    <source>
        <dbReference type="Proteomes" id="UP001210925"/>
    </source>
</evidence>
<evidence type="ECO:0000256" key="1">
    <source>
        <dbReference type="SAM" id="MobiDB-lite"/>
    </source>
</evidence>
<accession>A0AAD5UGV7</accession>
<reference evidence="3" key="1">
    <citation type="submission" date="2020-05" db="EMBL/GenBank/DDBJ databases">
        <title>Phylogenomic resolution of chytrid fungi.</title>
        <authorList>
            <person name="Stajich J.E."/>
            <person name="Amses K."/>
            <person name="Simmons R."/>
            <person name="Seto K."/>
            <person name="Myers J."/>
            <person name="Bonds A."/>
            <person name="Quandt C.A."/>
            <person name="Barry K."/>
            <person name="Liu P."/>
            <person name="Grigoriev I."/>
            <person name="Longcore J.E."/>
            <person name="James T.Y."/>
        </authorList>
    </citation>
    <scope>NUCLEOTIDE SEQUENCE</scope>
    <source>
        <strain evidence="3">PLAUS21</strain>
    </source>
</reference>